<evidence type="ECO:0000313" key="2">
    <source>
        <dbReference type="Proteomes" id="UP000680067"/>
    </source>
</evidence>
<keyword evidence="2" id="KW-1185">Reference proteome</keyword>
<comment type="caution">
    <text evidence="1">The sequence shown here is derived from an EMBL/GenBank/DDBJ whole genome shotgun (WGS) entry which is preliminary data.</text>
</comment>
<evidence type="ECO:0000313" key="1">
    <source>
        <dbReference type="EMBL" id="MBR7784469.1"/>
    </source>
</evidence>
<gene>
    <name evidence="1" type="ORF">KDM89_20245</name>
</gene>
<sequence>MASWMLCLSFAGVARRPLPFLCFVKEKEAKERRPQDSPYGCLRYATAQLMYSEKWEMTATRCAQTAVISDPFSRPHQLRRLKRIAFRL</sequence>
<name>A0A941DQT4_9BURK</name>
<organism evidence="1 2">
    <name type="scientific">Undibacterium luofuense</name>
    <dbReference type="NCBI Taxonomy" id="2828733"/>
    <lineage>
        <taxon>Bacteria</taxon>
        <taxon>Pseudomonadati</taxon>
        <taxon>Pseudomonadota</taxon>
        <taxon>Betaproteobacteria</taxon>
        <taxon>Burkholderiales</taxon>
        <taxon>Oxalobacteraceae</taxon>
        <taxon>Undibacterium</taxon>
    </lineage>
</organism>
<dbReference type="Proteomes" id="UP000680067">
    <property type="component" value="Unassembled WGS sequence"/>
</dbReference>
<accession>A0A941DQT4</accession>
<protein>
    <submittedName>
        <fullName evidence="1">Uncharacterized protein</fullName>
    </submittedName>
</protein>
<proteinExistence type="predicted"/>
<reference evidence="1" key="1">
    <citation type="submission" date="2021-04" db="EMBL/GenBank/DDBJ databases">
        <title>novel species isolated from subtropical streams in China.</title>
        <authorList>
            <person name="Lu H."/>
        </authorList>
    </citation>
    <scope>NUCLEOTIDE SEQUENCE</scope>
    <source>
        <strain evidence="1">LFS511W</strain>
    </source>
</reference>
<feature type="non-terminal residue" evidence="1">
    <location>
        <position position="88"/>
    </location>
</feature>
<dbReference type="EMBL" id="JAGSPN010000244">
    <property type="protein sequence ID" value="MBR7784469.1"/>
    <property type="molecule type" value="Genomic_DNA"/>
</dbReference>
<dbReference type="AlphaFoldDB" id="A0A941DQT4"/>